<gene>
    <name evidence="7" type="ORF">DW016_06020</name>
</gene>
<dbReference type="InterPro" id="IPR011105">
    <property type="entry name" value="Cell_wall_hydrolase_SleB"/>
</dbReference>
<feature type="domain" description="Cell wall hydrolase SleB" evidence="5">
    <location>
        <begin position="322"/>
        <end position="403"/>
    </location>
</feature>
<dbReference type="EMBL" id="QVLX01000003">
    <property type="protein sequence ID" value="RGE87679.1"/>
    <property type="molecule type" value="Genomic_DNA"/>
</dbReference>
<feature type="chain" id="PRO_5017718809" evidence="4">
    <location>
        <begin position="25"/>
        <end position="416"/>
    </location>
</feature>
<comment type="caution">
    <text evidence="7">The sequence shown here is derived from an EMBL/GenBank/DDBJ whole genome shotgun (WGS) entry which is preliminary data.</text>
</comment>
<proteinExistence type="predicted"/>
<evidence type="ECO:0000259" key="5">
    <source>
        <dbReference type="Pfam" id="PF07486"/>
    </source>
</evidence>
<dbReference type="AlphaFoldDB" id="A0A3E3K2H5"/>
<feature type="region of interest" description="Disordered" evidence="3">
    <location>
        <begin position="227"/>
        <end position="300"/>
    </location>
</feature>
<accession>A0A3E3K2H5</accession>
<dbReference type="Pfam" id="PF24568">
    <property type="entry name" value="CC_PcsB"/>
    <property type="match status" value="1"/>
</dbReference>
<feature type="compositionally biased region" description="Polar residues" evidence="3">
    <location>
        <begin position="174"/>
        <end position="191"/>
    </location>
</feature>
<dbReference type="OrthoDB" id="9785345at2"/>
<dbReference type="Gene3D" id="6.10.250.3150">
    <property type="match status" value="1"/>
</dbReference>
<keyword evidence="7" id="KW-0378">Hydrolase</keyword>
<dbReference type="RefSeq" id="WP_053769245.1">
    <property type="nucleotide sequence ID" value="NZ_BAABYU010000001.1"/>
</dbReference>
<feature type="region of interest" description="Disordered" evidence="3">
    <location>
        <begin position="171"/>
        <end position="193"/>
    </location>
</feature>
<keyword evidence="1 4" id="KW-0732">Signal</keyword>
<evidence type="ECO:0000256" key="4">
    <source>
        <dbReference type="SAM" id="SignalP"/>
    </source>
</evidence>
<dbReference type="Pfam" id="PF07486">
    <property type="entry name" value="Hydrolase_2"/>
    <property type="match status" value="1"/>
</dbReference>
<evidence type="ECO:0000313" key="7">
    <source>
        <dbReference type="EMBL" id="RGE87679.1"/>
    </source>
</evidence>
<feature type="compositionally biased region" description="Low complexity" evidence="3">
    <location>
        <begin position="243"/>
        <end position="255"/>
    </location>
</feature>
<evidence type="ECO:0000313" key="8">
    <source>
        <dbReference type="Proteomes" id="UP000261080"/>
    </source>
</evidence>
<feature type="domain" description="Peptidoglycan hydrolase PcsB coiled-coil" evidence="6">
    <location>
        <begin position="96"/>
        <end position="157"/>
    </location>
</feature>
<dbReference type="GO" id="GO:0016787">
    <property type="term" value="F:hydrolase activity"/>
    <property type="evidence" value="ECO:0007669"/>
    <property type="project" value="UniProtKB-KW"/>
</dbReference>
<dbReference type="Proteomes" id="UP000261080">
    <property type="component" value="Unassembled WGS sequence"/>
</dbReference>
<feature type="coiled-coil region" evidence="2">
    <location>
        <begin position="28"/>
        <end position="90"/>
    </location>
</feature>
<sequence>MMKAKLKPLLRACTAFTCATVLMASPVLVSAGDSVSDLEQETQNLQSELQDLNEQLSSISGEITSLASKIESTNKEAEQAELDLAAAQVNEDLQYQSMKKRIQYIYENGNVSFLEILFTSDSMGEFLNRVDFVERVTDYDRKMLKELQDLRQDIDQKEKNLKKQKEELDAMKQEMTSKQSELNSRISSTSGQLSASSQALAKAKAAEEAAKKALETTTDSYHAAGTEELASNHSSDKNSGKNQSSSDQKQESSSQKPEDHKKPSGGGSSGSTNNSNNNNTGNSGTQKPGTGGSTTQKPAAPAETTDLVLFAAILECEAGSSGYDGLLAVATVIMNRVESPRYPNTLKGVIYQSGQFSPTWNGSLNRVLERGPSSLCYQVARDALNGKRLSSVSGCYQFRAAYTGHIGTVVGGNVFF</sequence>
<dbReference type="InterPro" id="IPR057309">
    <property type="entry name" value="PcsB_CC"/>
</dbReference>
<organism evidence="7 8">
    <name type="scientific">Sellimonas intestinalis</name>
    <dbReference type="NCBI Taxonomy" id="1653434"/>
    <lineage>
        <taxon>Bacteria</taxon>
        <taxon>Bacillati</taxon>
        <taxon>Bacillota</taxon>
        <taxon>Clostridia</taxon>
        <taxon>Lachnospirales</taxon>
        <taxon>Lachnospiraceae</taxon>
        <taxon>Sellimonas</taxon>
    </lineage>
</organism>
<name>A0A3E3K2H5_9FIRM</name>
<evidence type="ECO:0000256" key="1">
    <source>
        <dbReference type="ARBA" id="ARBA00022729"/>
    </source>
</evidence>
<protein>
    <submittedName>
        <fullName evidence="7">Cell wall hydrolase</fullName>
    </submittedName>
</protein>
<keyword evidence="2" id="KW-0175">Coiled coil</keyword>
<evidence type="ECO:0000256" key="2">
    <source>
        <dbReference type="SAM" id="Coils"/>
    </source>
</evidence>
<dbReference type="InterPro" id="IPR042047">
    <property type="entry name" value="SleB_dom1"/>
</dbReference>
<evidence type="ECO:0000259" key="6">
    <source>
        <dbReference type="Pfam" id="PF24568"/>
    </source>
</evidence>
<keyword evidence="8" id="KW-1185">Reference proteome</keyword>
<feature type="signal peptide" evidence="4">
    <location>
        <begin position="1"/>
        <end position="24"/>
    </location>
</feature>
<dbReference type="GeneID" id="97191901"/>
<dbReference type="Gene3D" id="1.10.10.2520">
    <property type="entry name" value="Cell wall hydrolase SleB, domain 1"/>
    <property type="match status" value="1"/>
</dbReference>
<evidence type="ECO:0000256" key="3">
    <source>
        <dbReference type="SAM" id="MobiDB-lite"/>
    </source>
</evidence>
<reference evidence="7 8" key="1">
    <citation type="submission" date="2018-08" db="EMBL/GenBank/DDBJ databases">
        <title>A genome reference for cultivated species of the human gut microbiota.</title>
        <authorList>
            <person name="Zou Y."/>
            <person name="Xue W."/>
            <person name="Luo G."/>
        </authorList>
    </citation>
    <scope>NUCLEOTIDE SEQUENCE [LARGE SCALE GENOMIC DNA]</scope>
    <source>
        <strain evidence="7 8">AF37-2AT</strain>
    </source>
</reference>
<feature type="compositionally biased region" description="Low complexity" evidence="3">
    <location>
        <begin position="270"/>
        <end position="285"/>
    </location>
</feature>